<dbReference type="InterPro" id="IPR033985">
    <property type="entry name" value="SusD-like_N"/>
</dbReference>
<evidence type="ECO:0000259" key="8">
    <source>
        <dbReference type="Pfam" id="PF14322"/>
    </source>
</evidence>
<feature type="domain" description="RagB/SusD" evidence="7">
    <location>
        <begin position="370"/>
        <end position="493"/>
    </location>
</feature>
<evidence type="ECO:0000256" key="2">
    <source>
        <dbReference type="ARBA" id="ARBA00006275"/>
    </source>
</evidence>
<gene>
    <name evidence="9" type="ORF">ACFS7Y_10730</name>
</gene>
<dbReference type="EMBL" id="JBHUPB010000007">
    <property type="protein sequence ID" value="MFD2967867.1"/>
    <property type="molecule type" value="Genomic_DNA"/>
</dbReference>
<evidence type="ECO:0000256" key="4">
    <source>
        <dbReference type="ARBA" id="ARBA00023136"/>
    </source>
</evidence>
<feature type="chain" id="PRO_5046244526" evidence="6">
    <location>
        <begin position="20"/>
        <end position="498"/>
    </location>
</feature>
<name>A0ABW6BED7_9SPHI</name>
<evidence type="ECO:0000259" key="7">
    <source>
        <dbReference type="Pfam" id="PF07980"/>
    </source>
</evidence>
<comment type="subcellular location">
    <subcellularLocation>
        <location evidence="1">Cell outer membrane</location>
    </subcellularLocation>
</comment>
<evidence type="ECO:0000256" key="1">
    <source>
        <dbReference type="ARBA" id="ARBA00004442"/>
    </source>
</evidence>
<dbReference type="InterPro" id="IPR012944">
    <property type="entry name" value="SusD_RagB_dom"/>
</dbReference>
<dbReference type="CDD" id="cd08977">
    <property type="entry name" value="SusD"/>
    <property type="match status" value="1"/>
</dbReference>
<protein>
    <submittedName>
        <fullName evidence="9">RagB/SusD family nutrient uptake outer membrane protein</fullName>
    </submittedName>
</protein>
<evidence type="ECO:0000256" key="6">
    <source>
        <dbReference type="SAM" id="SignalP"/>
    </source>
</evidence>
<evidence type="ECO:0000313" key="9">
    <source>
        <dbReference type="EMBL" id="MFD2967867.1"/>
    </source>
</evidence>
<organism evidence="9 10">
    <name type="scientific">Sphingobacterium bambusae</name>
    <dbReference type="NCBI Taxonomy" id="662858"/>
    <lineage>
        <taxon>Bacteria</taxon>
        <taxon>Pseudomonadati</taxon>
        <taxon>Bacteroidota</taxon>
        <taxon>Sphingobacteriia</taxon>
        <taxon>Sphingobacteriales</taxon>
        <taxon>Sphingobacteriaceae</taxon>
        <taxon>Sphingobacterium</taxon>
    </lineage>
</organism>
<keyword evidence="10" id="KW-1185">Reference proteome</keyword>
<comment type="caution">
    <text evidence="9">The sequence shown here is derived from an EMBL/GenBank/DDBJ whole genome shotgun (WGS) entry which is preliminary data.</text>
</comment>
<keyword evidence="3 6" id="KW-0732">Signal</keyword>
<evidence type="ECO:0000256" key="5">
    <source>
        <dbReference type="ARBA" id="ARBA00023237"/>
    </source>
</evidence>
<dbReference type="Pfam" id="PF14322">
    <property type="entry name" value="SusD-like_3"/>
    <property type="match status" value="1"/>
</dbReference>
<dbReference type="Pfam" id="PF07980">
    <property type="entry name" value="SusD_RagB"/>
    <property type="match status" value="1"/>
</dbReference>
<feature type="signal peptide" evidence="6">
    <location>
        <begin position="1"/>
        <end position="19"/>
    </location>
</feature>
<feature type="domain" description="SusD-like N-terminal" evidence="8">
    <location>
        <begin position="22"/>
        <end position="238"/>
    </location>
</feature>
<sequence>MKKSYIFFAALAVTLCLTACNKFLDEEPISSKSSETFWETEKDGNSAVASMYALLRQGMNNGLFHYAHGDLPTDIFSSDRDLGGEDFNYIQDADWSIAIPAASTWRVMMRNRRFDHFYSAIVQANNCLANLPRIPAANFDTEYETSIRHFIGEAYFVRAFAYFYMARVWGGVPIVSDQVSTGLDMTNYQRASAEDVLNKALEDALTAKSYLGWDNVSTVDKHVRANKGAALALLAHIYAWKADYANCELAAKELMNSNYYSYASRTTYTDIFKGNSTEGIFEIAQNSSTEAAAAMIGSFTLKTPYLTTNTGNALWPLDTLTLRQTLFTDRSDLRVQHGFDFFDTGDPICLKYKNLSYTSSGTAVMPLYMSNIIVFRLSDIALLLAEAHAYQGEYSAARDLLNRIRGLAGLGSSTVANADLFEAVINERGKELFLEGHRFYDLVRLAKIKGVYRFGSGGSAKISSSEFQQGKYYWPIDPLLISNNPLFAQTAYWSSEMQ</sequence>
<keyword evidence="5" id="KW-0998">Cell outer membrane</keyword>
<dbReference type="InterPro" id="IPR011990">
    <property type="entry name" value="TPR-like_helical_dom_sf"/>
</dbReference>
<dbReference type="RefSeq" id="WP_320183143.1">
    <property type="nucleotide sequence ID" value="NZ_CP138332.1"/>
</dbReference>
<keyword evidence="4" id="KW-0472">Membrane</keyword>
<dbReference type="Gene3D" id="1.25.40.390">
    <property type="match status" value="1"/>
</dbReference>
<proteinExistence type="inferred from homology"/>
<comment type="similarity">
    <text evidence="2">Belongs to the SusD family.</text>
</comment>
<evidence type="ECO:0000313" key="10">
    <source>
        <dbReference type="Proteomes" id="UP001597525"/>
    </source>
</evidence>
<accession>A0ABW6BED7</accession>
<reference evidence="10" key="1">
    <citation type="journal article" date="2019" name="Int. J. Syst. Evol. Microbiol.">
        <title>The Global Catalogue of Microorganisms (GCM) 10K type strain sequencing project: providing services to taxonomists for standard genome sequencing and annotation.</title>
        <authorList>
            <consortium name="The Broad Institute Genomics Platform"/>
            <consortium name="The Broad Institute Genome Sequencing Center for Infectious Disease"/>
            <person name="Wu L."/>
            <person name="Ma J."/>
        </authorList>
    </citation>
    <scope>NUCLEOTIDE SEQUENCE [LARGE SCALE GENOMIC DNA]</scope>
    <source>
        <strain evidence="10">KCTC 22814</strain>
    </source>
</reference>
<dbReference type="SUPFAM" id="SSF48452">
    <property type="entry name" value="TPR-like"/>
    <property type="match status" value="1"/>
</dbReference>
<dbReference type="Proteomes" id="UP001597525">
    <property type="component" value="Unassembled WGS sequence"/>
</dbReference>
<evidence type="ECO:0000256" key="3">
    <source>
        <dbReference type="ARBA" id="ARBA00022729"/>
    </source>
</evidence>